<dbReference type="InterPro" id="IPR049324">
    <property type="entry name" value="P2_N_fungal_virus"/>
</dbReference>
<evidence type="ECO:0000259" key="2">
    <source>
        <dbReference type="Pfam" id="PF21685"/>
    </source>
</evidence>
<evidence type="ECO:0000313" key="3">
    <source>
        <dbReference type="EMBL" id="QCY49459.1"/>
    </source>
</evidence>
<proteinExistence type="predicted"/>
<protein>
    <submittedName>
        <fullName evidence="3">CP</fullName>
    </submittedName>
</protein>
<feature type="compositionally biased region" description="Polar residues" evidence="1">
    <location>
        <begin position="699"/>
        <end position="711"/>
    </location>
</feature>
<name>A0A6M2VHJ6_9VIRU</name>
<organism evidence="3">
    <name type="scientific">Pestalotiopsis theae chrysovirus 1</name>
    <dbReference type="NCBI Taxonomy" id="2855487"/>
    <lineage>
        <taxon>Viruses</taxon>
        <taxon>Riboviria</taxon>
        <taxon>Orthornavirae</taxon>
        <taxon>Duplornaviricota</taxon>
        <taxon>Chrymotiviricetes</taxon>
        <taxon>Ghabrivirales</taxon>
        <taxon>Alphatotivirineae</taxon>
        <taxon>Chrysoviridae</taxon>
        <taxon>Alphachrysovirus</taxon>
    </lineage>
</organism>
<dbReference type="EMBL" id="MH323410">
    <property type="protein sequence ID" value="QCY49459.1"/>
    <property type="molecule type" value="Genomic_RNA"/>
</dbReference>
<evidence type="ECO:0000256" key="1">
    <source>
        <dbReference type="SAM" id="MobiDB-lite"/>
    </source>
</evidence>
<feature type="region of interest" description="Disordered" evidence="1">
    <location>
        <begin position="698"/>
        <end position="721"/>
    </location>
</feature>
<dbReference type="Pfam" id="PF21685">
    <property type="entry name" value="Fungal_virus_P2_N"/>
    <property type="match status" value="1"/>
</dbReference>
<sequence length="901" mass="102400">MDKWNTKKYKVAEEVFARLRRNSPYMREVRKSEQGMKTWNPTSYESEKDYQNGRGVEKRVVQQFQEYMRTNFIGGMECLRESTIGIWYMVLGDTDRDAVLGSNTCGLRTQFEWESVGCEVTTHAGTTEKLVTTAKTAEMLGQRMADRSTIQKASGFDTNEIRALPADDIATIETLVRSASGGQSKFTRLVKGMLLYMDLCLYGPQRFDGNINGIIQYSVRQVVNAFRHRDTSYSYCSKGTSGPYVVLMHLLGTQYPFASGGLQCRGSCSVPADASNHVVVVNGTVSQGSHYNVNLNANAVWAGLICYANEMEVSDQIESAMIAAASLYVNRYLREVSMPKVESMVDLVRPMFFESNTDDSEKPRLDSDALVAVGRAHQMNCLLVVKDLIVAAQHSTKGGTGYERVMKGYLMSQESVMMRMSEWAGPFALLGATHEMRWLGCINKDDIRDLSAISIFEALWITDPQTKSVERGAIECLSRGKRDLMPRNGYMELLDTELRKMNFVLQRDKIPPGMFSVKARCLVSVTTVRVKQYKWKKEEIEIVRPCDEKWGKVPEKRRVRKKQPLPINMVEDGYSISLSEGEREELSVIEEVSDIITSESSGKRLSDSSSARSEKRKSFDGKRIVGLKLVQGGENDNRVDVRESALGSIQFGDIRRDSKSGQGEWRMSTGWLSEESQTRPETPTALFEDMDIYEESRSDLQSNLSEETVSPKNEDRQMKKKKKVKIDITEEVMRDGRTEEEIAFEQGKQFQGEINNDTLKRLSGSPGWVNWTRRLEVDRDLLVLGKQIDDFLKEVIDYDDIMVQFDSVYATFKDSKTPVGPEHLERLVRSGNIAKLRVRDPMKLNSLDGEKLGFGDSYVASWMYMDMDMAKSLPKVRRDRLIRQFRSNNKERETVREQVSP</sequence>
<reference evidence="3" key="1">
    <citation type="journal article" date="2021" name="ISME J.">
        <title>A mycovirus modulates the endophytic and pathogenic traits of a plant associated fungus.</title>
        <authorList>
            <person name="Zhou L."/>
            <person name="Li X."/>
            <person name="Kotta-Loizou I."/>
            <person name="Dong K."/>
            <person name="Li S."/>
            <person name="Ni D."/>
            <person name="Hong N."/>
            <person name="Wang G."/>
            <person name="Xu W."/>
        </authorList>
    </citation>
    <scope>NUCLEOTIDE SEQUENCE</scope>
    <source>
        <strain evidence="3">LI-41</strain>
    </source>
</reference>
<accession>A0A6M2VHJ6</accession>
<feature type="domain" description="Capsid protein N-terminal" evidence="2">
    <location>
        <begin position="88"/>
        <end position="457"/>
    </location>
</feature>